<feature type="transmembrane region" description="Helical" evidence="6">
    <location>
        <begin position="84"/>
        <end position="102"/>
    </location>
</feature>
<proteinExistence type="predicted"/>
<accession>A0A098SCX1</accession>
<dbReference type="AlphaFoldDB" id="A0A098SCX1"/>
<evidence type="ECO:0000256" key="5">
    <source>
        <dbReference type="SAM" id="MobiDB-lite"/>
    </source>
</evidence>
<dbReference type="PANTHER" id="PTHR30520">
    <property type="entry name" value="FORMATE TRANSPORTER-RELATED"/>
    <property type="match status" value="1"/>
</dbReference>
<feature type="transmembrane region" description="Helical" evidence="6">
    <location>
        <begin position="249"/>
        <end position="271"/>
    </location>
</feature>
<keyword evidence="3 6" id="KW-1133">Transmembrane helix</keyword>
<keyword evidence="8" id="KW-1185">Reference proteome</keyword>
<dbReference type="PANTHER" id="PTHR30520:SF2">
    <property type="entry name" value="INNER MEMBRANE PROTEIN YFDC"/>
    <property type="match status" value="1"/>
</dbReference>
<evidence type="ECO:0000313" key="8">
    <source>
        <dbReference type="Proteomes" id="UP000029736"/>
    </source>
</evidence>
<dbReference type="GO" id="GO:0005886">
    <property type="term" value="C:plasma membrane"/>
    <property type="evidence" value="ECO:0007669"/>
    <property type="project" value="TreeGrafter"/>
</dbReference>
<evidence type="ECO:0000256" key="2">
    <source>
        <dbReference type="ARBA" id="ARBA00022692"/>
    </source>
</evidence>
<evidence type="ECO:0000313" key="7">
    <source>
        <dbReference type="EMBL" id="KGE89523.1"/>
    </source>
</evidence>
<dbReference type="InterPro" id="IPR023271">
    <property type="entry name" value="Aquaporin-like"/>
</dbReference>
<keyword evidence="4 6" id="KW-0472">Membrane</keyword>
<dbReference type="Gene3D" id="1.20.1080.10">
    <property type="entry name" value="Glycerol uptake facilitator protein"/>
    <property type="match status" value="1"/>
</dbReference>
<feature type="region of interest" description="Disordered" evidence="5">
    <location>
        <begin position="1"/>
        <end position="26"/>
    </location>
</feature>
<gene>
    <name evidence="7" type="ORF">IX84_01730</name>
</gene>
<feature type="transmembrane region" description="Helical" evidence="6">
    <location>
        <begin position="50"/>
        <end position="72"/>
    </location>
</feature>
<sequence length="278" mass="30721">MNRKLLRRDKRKEKIKKESQETVTRPKSMERIVKEQIEESMEEYRRSNKALFLSALTAGLDLGFSLLVIGVLYTMFNDQLSMEVMQVVLALAYPIGFIFVILGRSALFTEHTTLAVLPVLNGRESLKDLSRIWGIIYLGNLIGGYIIGAAIAYVGPRLGLVTYDALEDIAKHLIDYSAPLILVSAILAGWLMGLVSWLATSSKETIARIVVVIIVTAVIGLGGLHHSIVGSTEVFAGMLSSDEISLSDYFVTQFWSTIGNIIGGVFFVSILKYQVTQD</sequence>
<evidence type="ECO:0000256" key="1">
    <source>
        <dbReference type="ARBA" id="ARBA00004141"/>
    </source>
</evidence>
<comment type="caution">
    <text evidence="7">The sequence shown here is derived from an EMBL/GenBank/DDBJ whole genome shotgun (WGS) entry which is preliminary data.</text>
</comment>
<organism evidence="7 8">
    <name type="scientific">Phaeodactylibacter xiamenensis</name>
    <dbReference type="NCBI Taxonomy" id="1524460"/>
    <lineage>
        <taxon>Bacteria</taxon>
        <taxon>Pseudomonadati</taxon>
        <taxon>Bacteroidota</taxon>
        <taxon>Saprospiria</taxon>
        <taxon>Saprospirales</taxon>
        <taxon>Haliscomenobacteraceae</taxon>
        <taxon>Phaeodactylibacter</taxon>
    </lineage>
</organism>
<evidence type="ECO:0000256" key="3">
    <source>
        <dbReference type="ARBA" id="ARBA00022989"/>
    </source>
</evidence>
<dbReference type="InterPro" id="IPR000292">
    <property type="entry name" value="For/NO2_transpt"/>
</dbReference>
<dbReference type="Pfam" id="PF01226">
    <property type="entry name" value="Form_Nir_trans"/>
    <property type="match status" value="1"/>
</dbReference>
<dbReference type="RefSeq" id="WP_044216015.1">
    <property type="nucleotide sequence ID" value="NZ_JBKAGJ010000005.1"/>
</dbReference>
<keyword evidence="2 6" id="KW-0812">Transmembrane</keyword>
<feature type="transmembrane region" description="Helical" evidence="6">
    <location>
        <begin position="206"/>
        <end position="229"/>
    </location>
</feature>
<evidence type="ECO:0000256" key="6">
    <source>
        <dbReference type="SAM" id="Phobius"/>
    </source>
</evidence>
<evidence type="ECO:0000256" key="4">
    <source>
        <dbReference type="ARBA" id="ARBA00023136"/>
    </source>
</evidence>
<reference evidence="7 8" key="1">
    <citation type="journal article" date="2014" name="Int. J. Syst. Evol. Microbiol.">
        <title>Phaeodactylibacter xiamenensis gen. nov., sp. nov., a member of the family Saprospiraceae isolated from the marine alga Phaeodactylum tricornutum.</title>
        <authorList>
            <person name="Chen Z.Jr."/>
            <person name="Lei X."/>
            <person name="Lai Q."/>
            <person name="Li Y."/>
            <person name="Zhang B."/>
            <person name="Zhang J."/>
            <person name="Zhang H."/>
            <person name="Yang L."/>
            <person name="Zheng W."/>
            <person name="Tian Y."/>
            <person name="Yu Z."/>
            <person name="Xu H.Jr."/>
            <person name="Zheng T."/>
        </authorList>
    </citation>
    <scope>NUCLEOTIDE SEQUENCE [LARGE SCALE GENOMIC DNA]</scope>
    <source>
        <strain evidence="7 8">KD52</strain>
    </source>
</reference>
<name>A0A098SCX1_9BACT</name>
<comment type="subcellular location">
    <subcellularLocation>
        <location evidence="1">Membrane</location>
        <topology evidence="1">Multi-pass membrane protein</topology>
    </subcellularLocation>
</comment>
<dbReference type="EMBL" id="JPOS01000004">
    <property type="protein sequence ID" value="KGE89523.1"/>
    <property type="molecule type" value="Genomic_DNA"/>
</dbReference>
<protein>
    <submittedName>
        <fullName evidence="7">Formate transporter</fullName>
    </submittedName>
</protein>
<dbReference type="Proteomes" id="UP000029736">
    <property type="component" value="Unassembled WGS sequence"/>
</dbReference>
<dbReference type="GO" id="GO:0015499">
    <property type="term" value="F:formate transmembrane transporter activity"/>
    <property type="evidence" value="ECO:0007669"/>
    <property type="project" value="TreeGrafter"/>
</dbReference>
<feature type="transmembrane region" description="Helical" evidence="6">
    <location>
        <begin position="132"/>
        <end position="156"/>
    </location>
</feature>
<feature type="transmembrane region" description="Helical" evidence="6">
    <location>
        <begin position="176"/>
        <end position="199"/>
    </location>
</feature>
<dbReference type="STRING" id="1524460.IX84_01730"/>
<feature type="compositionally biased region" description="Basic residues" evidence="5">
    <location>
        <begin position="1"/>
        <end position="14"/>
    </location>
</feature>